<keyword evidence="3 5" id="KW-0235">DNA replication</keyword>
<evidence type="ECO:0000256" key="1">
    <source>
        <dbReference type="ARBA" id="ARBA00004123"/>
    </source>
</evidence>
<keyword evidence="4 5" id="KW-0539">Nucleus</keyword>
<dbReference type="GO" id="GO:0005664">
    <property type="term" value="C:nuclear origin of replication recognition complex"/>
    <property type="evidence" value="ECO:0007669"/>
    <property type="project" value="UniProtKB-UniRule"/>
</dbReference>
<dbReference type="Proteomes" id="UP001140091">
    <property type="component" value="Unassembled WGS sequence"/>
</dbReference>
<feature type="compositionally biased region" description="Acidic residues" evidence="6">
    <location>
        <begin position="65"/>
        <end position="86"/>
    </location>
</feature>
<feature type="region of interest" description="Disordered" evidence="6">
    <location>
        <begin position="56"/>
        <end position="103"/>
    </location>
</feature>
<dbReference type="InterPro" id="IPR056773">
    <property type="entry name" value="WHD_ORC2"/>
</dbReference>
<dbReference type="OrthoDB" id="346673at2759"/>
<evidence type="ECO:0000313" key="10">
    <source>
        <dbReference type="Proteomes" id="UP001140091"/>
    </source>
</evidence>
<evidence type="ECO:0000313" key="9">
    <source>
        <dbReference type="EMBL" id="KAJ2936570.1"/>
    </source>
</evidence>
<evidence type="ECO:0000256" key="4">
    <source>
        <dbReference type="ARBA" id="ARBA00023242"/>
    </source>
</evidence>
<comment type="subcellular location">
    <subcellularLocation>
        <location evidence="1 5">Nucleus</location>
    </subcellularLocation>
</comment>
<evidence type="ECO:0000256" key="5">
    <source>
        <dbReference type="RuleBase" id="RU368084"/>
    </source>
</evidence>
<evidence type="ECO:0000259" key="8">
    <source>
        <dbReference type="Pfam" id="PF24882"/>
    </source>
</evidence>
<dbReference type="InterPro" id="IPR007220">
    <property type="entry name" value="ORC2"/>
</dbReference>
<comment type="function">
    <text evidence="5">Component of the origin recognition complex (ORC) that binds origins of replication. DNA-binding is ATP-dependent. ORC is required to assemble the pre-replication complex necessary to initiate DNA replication.</text>
</comment>
<accession>A0A9W8JKU5</accession>
<evidence type="ECO:0000256" key="3">
    <source>
        <dbReference type="ARBA" id="ARBA00022705"/>
    </source>
</evidence>
<evidence type="ECO:0000259" key="7">
    <source>
        <dbReference type="Pfam" id="PF04084"/>
    </source>
</evidence>
<dbReference type="PANTHER" id="PTHR14052:SF0">
    <property type="entry name" value="ORIGIN RECOGNITION COMPLEX SUBUNIT 2"/>
    <property type="match status" value="1"/>
</dbReference>
<comment type="subunit">
    <text evidence="5">Component of the origin recognition complex (ORC).</text>
</comment>
<feature type="non-terminal residue" evidence="9">
    <location>
        <position position="516"/>
    </location>
</feature>
<gene>
    <name evidence="9" type="ORF">H1R20_g521</name>
</gene>
<comment type="caution">
    <text evidence="9">The sequence shown here is derived from an EMBL/GenBank/DDBJ whole genome shotgun (WGS) entry which is preliminary data.</text>
</comment>
<dbReference type="Pfam" id="PF04084">
    <property type="entry name" value="RecA-like_ORC2"/>
    <property type="match status" value="1"/>
</dbReference>
<dbReference type="AlphaFoldDB" id="A0A9W8JKU5"/>
<organism evidence="9 10">
    <name type="scientific">Candolleomyces eurysporus</name>
    <dbReference type="NCBI Taxonomy" id="2828524"/>
    <lineage>
        <taxon>Eukaryota</taxon>
        <taxon>Fungi</taxon>
        <taxon>Dikarya</taxon>
        <taxon>Basidiomycota</taxon>
        <taxon>Agaricomycotina</taxon>
        <taxon>Agaricomycetes</taxon>
        <taxon>Agaricomycetidae</taxon>
        <taxon>Agaricales</taxon>
        <taxon>Agaricineae</taxon>
        <taxon>Psathyrellaceae</taxon>
        <taxon>Candolleomyces</taxon>
    </lineage>
</organism>
<evidence type="ECO:0000256" key="2">
    <source>
        <dbReference type="ARBA" id="ARBA00007421"/>
    </source>
</evidence>
<sequence>MRSSVIGQYQYPTTPSDAEGENVSKYSQIKGRVQDVYCFDQRIDAFLLTMPRATYEYEEGRSSSEDEEEIEQELIEESDEESDNDELPVPQTPSKRKGKGKVDDAEDKHLIVQTAFDAYFTYSASRPQTSSNVYTQLVLPLTGEEYADGIASSSKRLTPLKPSILEPDNLKELFSRFIFELNEGFNLLCYGYGSKRRVLNQFASEVCSKHGHVVVANAFQPDFTVKDLLSRIHTLPPVQDLVLGATVEKQAGQITAHLSKQTQHVYIIIHNIDALPLRSPRSKTVLSLLAFNPRVHIIASVDHLNTSLLWSSSELFARKPDIGDDNTSISACNPNNVSTNPSYTANRGFAWLWHDLTTLSPYDCELAFADRSSISGASSAARRKGALDAASAAAAGNPAAMSETAASHILASVTQKAKKLFILLGKRQLAAIEDAGASASQDLQQYGMAYDALFNAARDDFIAANDTALRSLLGEFRDHRLVVSAPSSTGGAEVLWIPLRKERLVSVIESLEAGAA</sequence>
<protein>
    <recommendedName>
        <fullName evidence="5">Origin recognition complex subunit 2</fullName>
    </recommendedName>
</protein>
<dbReference type="PANTHER" id="PTHR14052">
    <property type="entry name" value="ORIGIN RECOGNITION COMPLEX SUBUNIT 2"/>
    <property type="match status" value="1"/>
</dbReference>
<dbReference type="EMBL" id="JANBPK010000039">
    <property type="protein sequence ID" value="KAJ2936570.1"/>
    <property type="molecule type" value="Genomic_DNA"/>
</dbReference>
<dbReference type="Pfam" id="PF24882">
    <property type="entry name" value="WHD_ORC2"/>
    <property type="match status" value="1"/>
</dbReference>
<dbReference type="GO" id="GO:0003688">
    <property type="term" value="F:DNA replication origin binding"/>
    <property type="evidence" value="ECO:0007669"/>
    <property type="project" value="UniProtKB-UniRule"/>
</dbReference>
<dbReference type="InterPro" id="IPR056772">
    <property type="entry name" value="RecA-like_ORC2"/>
</dbReference>
<reference evidence="9" key="1">
    <citation type="submission" date="2022-06" db="EMBL/GenBank/DDBJ databases">
        <title>Genome Sequence of Candolleomyces eurysporus.</title>
        <authorList>
            <person name="Buettner E."/>
        </authorList>
    </citation>
    <scope>NUCLEOTIDE SEQUENCE</scope>
    <source>
        <strain evidence="9">VTCC 930004</strain>
    </source>
</reference>
<comment type="similarity">
    <text evidence="2 5">Belongs to the ORC2 family.</text>
</comment>
<feature type="compositionally biased region" description="Polar residues" evidence="6">
    <location>
        <begin position="1"/>
        <end position="16"/>
    </location>
</feature>
<evidence type="ECO:0000256" key="6">
    <source>
        <dbReference type="SAM" id="MobiDB-lite"/>
    </source>
</evidence>
<name>A0A9W8JKU5_9AGAR</name>
<dbReference type="GO" id="GO:0006260">
    <property type="term" value="P:DNA replication"/>
    <property type="evidence" value="ECO:0007669"/>
    <property type="project" value="UniProtKB-UniRule"/>
</dbReference>
<feature type="domain" description="Origin recognition complex subunit 2 RecA-like" evidence="7">
    <location>
        <begin position="170"/>
        <end position="356"/>
    </location>
</feature>
<keyword evidence="10" id="KW-1185">Reference proteome</keyword>
<feature type="region of interest" description="Disordered" evidence="6">
    <location>
        <begin position="1"/>
        <end position="22"/>
    </location>
</feature>
<feature type="domain" description="Origin recognition complex subunit 2 winged-helix" evidence="8">
    <location>
        <begin position="441"/>
        <end position="502"/>
    </location>
</feature>
<proteinExistence type="inferred from homology"/>